<dbReference type="AlphaFoldDB" id="A0A3Q3BQE9"/>
<dbReference type="RefSeq" id="XP_017272410.2">
    <property type="nucleotide sequence ID" value="XM_017416921.3"/>
</dbReference>
<evidence type="ECO:0000259" key="4">
    <source>
        <dbReference type="PROSITE" id="PS51034"/>
    </source>
</evidence>
<dbReference type="Pfam" id="PF00100">
    <property type="entry name" value="Zona_pellucida"/>
    <property type="match status" value="1"/>
</dbReference>
<dbReference type="PROSITE" id="PS51034">
    <property type="entry name" value="ZP_2"/>
    <property type="match status" value="1"/>
</dbReference>
<dbReference type="Gene3D" id="2.60.40.4100">
    <property type="entry name" value="Zona pellucida, ZP-C domain"/>
    <property type="match status" value="1"/>
</dbReference>
<dbReference type="Gene3D" id="2.60.40.3210">
    <property type="entry name" value="Zona pellucida, ZP-N domain"/>
    <property type="match status" value="1"/>
</dbReference>
<accession>A0A3Q3BQE9</accession>
<dbReference type="PANTHER" id="PTHR11576">
    <property type="entry name" value="ZONA PELLUCIDA SPERM-BINDING PROTEIN 3"/>
    <property type="match status" value="1"/>
</dbReference>
<dbReference type="GeneTree" id="ENSGT01030000234567"/>
<dbReference type="GO" id="GO:0035803">
    <property type="term" value="P:egg coat formation"/>
    <property type="evidence" value="ECO:0007669"/>
    <property type="project" value="TreeGrafter"/>
</dbReference>
<evidence type="ECO:0000313" key="6">
    <source>
        <dbReference type="Proteomes" id="UP000264800"/>
    </source>
</evidence>
<feature type="compositionally biased region" description="Basic and acidic residues" evidence="2">
    <location>
        <begin position="417"/>
        <end position="436"/>
    </location>
</feature>
<name>A0A3Q3BQE9_KRYMA</name>
<protein>
    <submittedName>
        <fullName evidence="5">Zona pellucida glycoprotein 3c</fullName>
    </submittedName>
</protein>
<reference evidence="5" key="2">
    <citation type="submission" date="2025-09" db="UniProtKB">
        <authorList>
            <consortium name="Ensembl"/>
        </authorList>
    </citation>
    <scope>IDENTIFICATION</scope>
</reference>
<evidence type="ECO:0000256" key="3">
    <source>
        <dbReference type="SAM" id="SignalP"/>
    </source>
</evidence>
<dbReference type="GO" id="GO:2000344">
    <property type="term" value="P:positive regulation of acrosome reaction"/>
    <property type="evidence" value="ECO:0007669"/>
    <property type="project" value="TreeGrafter"/>
</dbReference>
<dbReference type="Proteomes" id="UP000264800">
    <property type="component" value="Unplaced"/>
</dbReference>
<dbReference type="GeneID" id="108236343"/>
<proteinExistence type="predicted"/>
<evidence type="ECO:0000256" key="2">
    <source>
        <dbReference type="SAM" id="MobiDB-lite"/>
    </source>
</evidence>
<dbReference type="PANTHER" id="PTHR11576:SF26">
    <property type="entry name" value="ZONA PELLUCIDA GLYCOPROTEIN 3D TANDEM DUPLICATE 2"/>
    <property type="match status" value="1"/>
</dbReference>
<evidence type="ECO:0000313" key="5">
    <source>
        <dbReference type="Ensembl" id="ENSKMAP00000028614.1"/>
    </source>
</evidence>
<dbReference type="InterPro" id="IPR042235">
    <property type="entry name" value="ZP-C_dom"/>
</dbReference>
<dbReference type="CTD" id="563179"/>
<keyword evidence="6" id="KW-1185">Reference proteome</keyword>
<dbReference type="GO" id="GO:0007339">
    <property type="term" value="P:binding of sperm to zona pellucida"/>
    <property type="evidence" value="ECO:0007669"/>
    <property type="project" value="TreeGrafter"/>
</dbReference>
<reference evidence="5" key="1">
    <citation type="submission" date="2025-08" db="UniProtKB">
        <authorList>
            <consortium name="Ensembl"/>
        </authorList>
    </citation>
    <scope>IDENTIFICATION</scope>
</reference>
<dbReference type="SMART" id="SM00241">
    <property type="entry name" value="ZP"/>
    <property type="match status" value="1"/>
</dbReference>
<feature type="chain" id="PRO_5018559856" evidence="3">
    <location>
        <begin position="27"/>
        <end position="456"/>
    </location>
</feature>
<keyword evidence="1" id="KW-1015">Disulfide bond</keyword>
<feature type="signal peptide" evidence="3">
    <location>
        <begin position="1"/>
        <end position="26"/>
    </location>
</feature>
<organism evidence="5 6">
    <name type="scientific">Kryptolebias marmoratus</name>
    <name type="common">Mangrove killifish</name>
    <name type="synonym">Rivulus marmoratus</name>
    <dbReference type="NCBI Taxonomy" id="37003"/>
    <lineage>
        <taxon>Eukaryota</taxon>
        <taxon>Metazoa</taxon>
        <taxon>Chordata</taxon>
        <taxon>Craniata</taxon>
        <taxon>Vertebrata</taxon>
        <taxon>Euteleostomi</taxon>
        <taxon>Actinopterygii</taxon>
        <taxon>Neopterygii</taxon>
        <taxon>Teleostei</taxon>
        <taxon>Neoteleostei</taxon>
        <taxon>Acanthomorphata</taxon>
        <taxon>Ovalentaria</taxon>
        <taxon>Atherinomorphae</taxon>
        <taxon>Cyprinodontiformes</taxon>
        <taxon>Rivulidae</taxon>
        <taxon>Kryptolebias</taxon>
    </lineage>
</organism>
<sequence>MLQADSGVKMMNVGLVLLLFCSACFGLLTEQSESEWEREKNVTNENGSLPKLKSLDASAEEATKERAKKLPEYLVVPFSSDQKEDLKPEMGVRQIPRWLQKVLLGVPATVLLPDKEATQQSDLAGVLCYLDRIYVRIKRKVFKSEDAHLYLTLGSCPVNQMYEDHFYFLYYLKTDCGFKVESFPDYLSVSISLHYNPAGPVLREMPFDIPLQCKYHRWFYSYKVGFHPKLQGGTVHKKLQSSSNFTISPQDGSGKLITSRKIYNLGDPMYFEASGPDKTGEKRIYMNKCYVTASQDPYSHPQYTVIDNKGCMIDGKVTTQSKFLTGDSKMTQKFSVAAFIFKEGASSTSPQQFYMHCEMSVGPLSPTSSLKACNYDPAEQKWRELYGKDCVCDCCESTCQSAAPEGKSKNVVSSRSWKVDSEDKFEEADHLMKSTDTDPVTSNWKEQTNFGDCEQD</sequence>
<dbReference type="Ensembl" id="ENSKMAT00000028973.1">
    <property type="protein sequence ID" value="ENSKMAP00000028614.1"/>
    <property type="gene ID" value="ENSKMAG00000021215.1"/>
</dbReference>
<evidence type="ECO:0000256" key="1">
    <source>
        <dbReference type="ARBA" id="ARBA00023157"/>
    </source>
</evidence>
<dbReference type="InterPro" id="IPR055355">
    <property type="entry name" value="ZP-C"/>
</dbReference>
<feature type="region of interest" description="Disordered" evidence="2">
    <location>
        <begin position="410"/>
        <end position="456"/>
    </location>
</feature>
<feature type="domain" description="ZP" evidence="4">
    <location>
        <begin position="127"/>
        <end position="380"/>
    </location>
</feature>
<dbReference type="KEGG" id="kmr:108236343"/>
<keyword evidence="3" id="KW-0732">Signal</keyword>
<dbReference type="GO" id="GO:0031012">
    <property type="term" value="C:extracellular matrix"/>
    <property type="evidence" value="ECO:0007669"/>
    <property type="project" value="TreeGrafter"/>
</dbReference>
<dbReference type="FunFam" id="2.60.40.4100:FF:000002">
    <property type="entry name" value="Zona pellucida sperm-binding protein 3"/>
    <property type="match status" value="1"/>
</dbReference>
<feature type="compositionally biased region" description="Polar residues" evidence="2">
    <location>
        <begin position="437"/>
        <end position="450"/>
    </location>
</feature>
<dbReference type="GO" id="GO:0032190">
    <property type="term" value="F:acrosin binding"/>
    <property type="evidence" value="ECO:0007669"/>
    <property type="project" value="TreeGrafter"/>
</dbReference>
<dbReference type="OMA" id="VEQYLHC"/>
<dbReference type="InterPro" id="IPR001507">
    <property type="entry name" value="ZP_dom"/>
</dbReference>